<dbReference type="PANTHER" id="PTHR30046:SF0">
    <property type="entry name" value="FLAGELLAR M-RING PROTEIN"/>
    <property type="match status" value="1"/>
</dbReference>
<evidence type="ECO:0000256" key="10">
    <source>
        <dbReference type="ARBA" id="ARBA00023143"/>
    </source>
</evidence>
<evidence type="ECO:0000256" key="11">
    <source>
        <dbReference type="ARBA" id="ARBA00025936"/>
    </source>
</evidence>
<comment type="similarity">
    <text evidence="4 12">Belongs to the FliF family.</text>
</comment>
<feature type="domain" description="Flagellar M-ring C-terminal" evidence="16">
    <location>
        <begin position="257"/>
        <end position="432"/>
    </location>
</feature>
<evidence type="ECO:0000256" key="4">
    <source>
        <dbReference type="ARBA" id="ARBA00007971"/>
    </source>
</evidence>
<feature type="domain" description="Flagellar M-ring N-terminal" evidence="15">
    <location>
        <begin position="49"/>
        <end position="223"/>
    </location>
</feature>
<name>A0A172YHA4_9GAMM</name>
<reference evidence="17 18" key="1">
    <citation type="submission" date="2016-04" db="EMBL/GenBank/DDBJ databases">
        <title>Complete Genome Sequence of Halotalea alkalilenta IHB B 13600.</title>
        <authorList>
            <person name="Swarnkar M.K."/>
            <person name="Sharma A."/>
            <person name="Kaushal K."/>
            <person name="Soni R."/>
            <person name="Rana S."/>
            <person name="Singh A.K."/>
            <person name="Gulati A."/>
        </authorList>
    </citation>
    <scope>NUCLEOTIDE SEQUENCE [LARGE SCALE GENOMIC DNA]</scope>
    <source>
        <strain evidence="17 18">IHB B 13600</strain>
    </source>
</reference>
<evidence type="ECO:0000256" key="7">
    <source>
        <dbReference type="ARBA" id="ARBA00022692"/>
    </source>
</evidence>
<feature type="region of interest" description="Disordered" evidence="13">
    <location>
        <begin position="276"/>
        <end position="357"/>
    </location>
</feature>
<dbReference type="PANTHER" id="PTHR30046">
    <property type="entry name" value="FLAGELLAR M-RING PROTEIN"/>
    <property type="match status" value="1"/>
</dbReference>
<evidence type="ECO:0000256" key="14">
    <source>
        <dbReference type="SAM" id="Phobius"/>
    </source>
</evidence>
<accession>A0A172YHA4</accession>
<feature type="compositionally biased region" description="Polar residues" evidence="13">
    <location>
        <begin position="289"/>
        <end position="303"/>
    </location>
</feature>
<keyword evidence="18" id="KW-1185">Reference proteome</keyword>
<keyword evidence="9 14" id="KW-0472">Membrane</keyword>
<dbReference type="InterPro" id="IPR045851">
    <property type="entry name" value="AMP-bd_C_sf"/>
</dbReference>
<dbReference type="GO" id="GO:0003774">
    <property type="term" value="F:cytoskeletal motor activity"/>
    <property type="evidence" value="ECO:0007669"/>
    <property type="project" value="InterPro"/>
</dbReference>
<dbReference type="Pfam" id="PF08345">
    <property type="entry name" value="YscJ_FliF_C"/>
    <property type="match status" value="1"/>
</dbReference>
<evidence type="ECO:0000256" key="5">
    <source>
        <dbReference type="ARBA" id="ARBA00017949"/>
    </source>
</evidence>
<feature type="compositionally biased region" description="Basic and acidic residues" evidence="13">
    <location>
        <begin position="525"/>
        <end position="537"/>
    </location>
</feature>
<dbReference type="EMBL" id="CP015243">
    <property type="protein sequence ID" value="ANF58355.1"/>
    <property type="molecule type" value="Genomic_DNA"/>
</dbReference>
<evidence type="ECO:0000256" key="9">
    <source>
        <dbReference type="ARBA" id="ARBA00023136"/>
    </source>
</evidence>
<feature type="region of interest" description="Disordered" evidence="13">
    <location>
        <begin position="503"/>
        <end position="537"/>
    </location>
</feature>
<dbReference type="NCBIfam" id="TIGR00206">
    <property type="entry name" value="fliF"/>
    <property type="match status" value="1"/>
</dbReference>
<keyword evidence="8 14" id="KW-1133">Transmembrane helix</keyword>
<dbReference type="Proteomes" id="UP000077875">
    <property type="component" value="Chromosome"/>
</dbReference>
<keyword evidence="7 14" id="KW-0812">Transmembrane</keyword>
<dbReference type="InterPro" id="IPR013556">
    <property type="entry name" value="Flag_M-ring_C"/>
</dbReference>
<dbReference type="KEGG" id="haa:A5892_13475"/>
<comment type="subunit">
    <text evidence="11">The basal body constitutes a major portion of the flagellar organelle and consists of four rings (L,P,S, and M) mounted on a central rod. The M ring is integral to the inner membrane of the cell and may be connected to the flagellar rod via the S ring. The S (supramembrane ring) lies just distal to the M ring. The L and P rings lie in the outer membrane and the periplasmic space, respectively.</text>
</comment>
<comment type="function">
    <text evidence="1 12">The M ring may be actively involved in energy transduction.</text>
</comment>
<sequence>MTSANARTGLDPARLKEALAKLRTAPLIGVAVAIAASLAILIVLLLWARSPDYKPLYSNLSDRDGGAIVAQLEQMQIPYRFSASGSTVLIPAEQIDRTRLTLAGLGLPKGGAVGFELMDAQPFGVSQFTEHVNYQRALEGELARSIETLGPVASARVHLAIPQPTVFVRDRRTPSASVVVELHPGRALDTSQVAAVTHLVSSSVSEMPIDGISVVDQNGNLLTRSGLGDAGADDARLKYTQEVEERLRKRIEALIGALVGRDNVLTTVTADIDYSSAEHTQEHYDPNADPQSTAVRSRQSNDAEQLGANGIGGVPGALSNQAPESQPQTINAQQGEQAEGDEQDEPNRPPSSMQRSETVNYELNRMVRHVREARGAINRLSVAVAVNYRADAEGVAQPLEAEVLERISRLVRETMGFSESRGDSLEVVNAPFSESIDVVAESNWWQDPRLIELALEYARYLAIALVAWLLWRRLVRPALNRQRVEREERTRIVAEAESEAMQTASRVEAEQQAQIHEQRNQLARKRQDEQRIQRVREKARKDPRLIAMILKGWMNEDDQRQR</sequence>
<dbReference type="GO" id="GO:0009431">
    <property type="term" value="C:bacterial-type flagellum basal body, MS ring"/>
    <property type="evidence" value="ECO:0007669"/>
    <property type="project" value="InterPro"/>
</dbReference>
<dbReference type="GO" id="GO:0071973">
    <property type="term" value="P:bacterial-type flagellum-dependent cell motility"/>
    <property type="evidence" value="ECO:0007669"/>
    <property type="project" value="InterPro"/>
</dbReference>
<keyword evidence="6" id="KW-1003">Cell membrane</keyword>
<comment type="subcellular location">
    <subcellularLocation>
        <location evidence="2 12">Bacterial flagellum basal body</location>
    </subcellularLocation>
    <subcellularLocation>
        <location evidence="3">Cell membrane</location>
        <topology evidence="3">Multi-pass membrane protein</topology>
    </subcellularLocation>
</comment>
<keyword evidence="10 12" id="KW-0975">Bacterial flagellum</keyword>
<evidence type="ECO:0000256" key="2">
    <source>
        <dbReference type="ARBA" id="ARBA00004117"/>
    </source>
</evidence>
<evidence type="ECO:0000256" key="13">
    <source>
        <dbReference type="SAM" id="MobiDB-lite"/>
    </source>
</evidence>
<feature type="compositionally biased region" description="Polar residues" evidence="13">
    <location>
        <begin position="318"/>
        <end position="331"/>
    </location>
</feature>
<dbReference type="InterPro" id="IPR043427">
    <property type="entry name" value="YscJ/FliF"/>
</dbReference>
<evidence type="ECO:0000259" key="16">
    <source>
        <dbReference type="Pfam" id="PF08345"/>
    </source>
</evidence>
<dbReference type="STRING" id="376489.A5892_13475"/>
<dbReference type="Pfam" id="PF01514">
    <property type="entry name" value="YscJ_FliF"/>
    <property type="match status" value="1"/>
</dbReference>
<dbReference type="InterPro" id="IPR000067">
    <property type="entry name" value="FlgMring_FliF"/>
</dbReference>
<dbReference type="PIRSF" id="PIRSF004862">
    <property type="entry name" value="FliF"/>
    <property type="match status" value="1"/>
</dbReference>
<dbReference type="RefSeq" id="WP_064123242.1">
    <property type="nucleotide sequence ID" value="NZ_CP015243.1"/>
</dbReference>
<dbReference type="Gene3D" id="3.30.300.30">
    <property type="match status" value="1"/>
</dbReference>
<dbReference type="GO" id="GO:0005886">
    <property type="term" value="C:plasma membrane"/>
    <property type="evidence" value="ECO:0007669"/>
    <property type="project" value="UniProtKB-SubCell"/>
</dbReference>
<dbReference type="PRINTS" id="PR01009">
    <property type="entry name" value="FLGMRINGFLIF"/>
</dbReference>
<evidence type="ECO:0000256" key="3">
    <source>
        <dbReference type="ARBA" id="ARBA00004651"/>
    </source>
</evidence>
<evidence type="ECO:0000256" key="12">
    <source>
        <dbReference type="PIRNR" id="PIRNR004862"/>
    </source>
</evidence>
<dbReference type="InterPro" id="IPR006182">
    <property type="entry name" value="FliF_N_dom"/>
</dbReference>
<evidence type="ECO:0000313" key="17">
    <source>
        <dbReference type="EMBL" id="ANF58355.1"/>
    </source>
</evidence>
<evidence type="ECO:0000256" key="8">
    <source>
        <dbReference type="ARBA" id="ARBA00022989"/>
    </source>
</evidence>
<proteinExistence type="inferred from homology"/>
<evidence type="ECO:0000313" key="18">
    <source>
        <dbReference type="Proteomes" id="UP000077875"/>
    </source>
</evidence>
<gene>
    <name evidence="17" type="ORF">A5892_13475</name>
</gene>
<feature type="transmembrane region" description="Helical" evidence="14">
    <location>
        <begin position="24"/>
        <end position="48"/>
    </location>
</feature>
<protein>
    <recommendedName>
        <fullName evidence="5 12">Flagellar M-ring protein</fullName>
    </recommendedName>
</protein>
<evidence type="ECO:0000256" key="6">
    <source>
        <dbReference type="ARBA" id="ARBA00022475"/>
    </source>
</evidence>
<dbReference type="AlphaFoldDB" id="A0A172YHA4"/>
<organism evidence="17 18">
    <name type="scientific">Halotalea alkalilenta</name>
    <dbReference type="NCBI Taxonomy" id="376489"/>
    <lineage>
        <taxon>Bacteria</taxon>
        <taxon>Pseudomonadati</taxon>
        <taxon>Pseudomonadota</taxon>
        <taxon>Gammaproteobacteria</taxon>
        <taxon>Oceanospirillales</taxon>
        <taxon>Halomonadaceae</taxon>
        <taxon>Halotalea</taxon>
    </lineage>
</organism>
<evidence type="ECO:0000259" key="15">
    <source>
        <dbReference type="Pfam" id="PF01514"/>
    </source>
</evidence>
<evidence type="ECO:0000256" key="1">
    <source>
        <dbReference type="ARBA" id="ARBA00003820"/>
    </source>
</evidence>
<feature type="compositionally biased region" description="Polar residues" evidence="13">
    <location>
        <begin position="503"/>
        <end position="515"/>
    </location>
</feature>